<feature type="compositionally biased region" description="Polar residues" evidence="1">
    <location>
        <begin position="373"/>
        <end position="386"/>
    </location>
</feature>
<feature type="region of interest" description="Disordered" evidence="1">
    <location>
        <begin position="51"/>
        <end position="74"/>
    </location>
</feature>
<sequence length="581" mass="68422">MKSYDYDEHENTWSRTYRRTLKEFLIAASPEFTEEFRRVFERRITDMQPSWSESSKVANKAEERSAERKNMQERCDSEAGINNLLLGDSEFERARERQERFDTRISEEKHGKQLQNNYGSTFSDFSTMERRMRRRSYFEIRSSSPILDVRNRSLVEKSCGTYDRWSGANEEYFKDNAFHEDTNEELNDHKQNSEMCQGHIGRCFRKSTVRPTYSGRPARCNNLSGQERHPKIIIPVDSSHHSWEVSTNRMKAYRIPVKHGTSYPSDDDRIRYSERDYVVPNIQDIIGDERISDREQSKTIKRESPLEEIHDSRQKDSDNRKNDSGWWIQGISQAETCGETEVRRQEAYSRMEQTSSQFNEHEESKWTTRERGSPSSLSNDLNFTESQEAELSKVRAASPSSTQIPKKVSIPRYTYKKTETRNGDLYKYDEERYFENEHHEESQPEPEYGYHDGPEIAEIYSDKMSSTDCSPTTKTIIDDDDERINVEIRHRVNVKLNRRSDKTNRPAYVPSTVVDSDAYSEPCRRCGGKGAEQLLRQNQQEIDRNPRIRFDADWKIPESSQLAKDEFFHVHEKIRQRQPLG</sequence>
<feature type="region of interest" description="Disordered" evidence="1">
    <location>
        <begin position="288"/>
        <end position="324"/>
    </location>
</feature>
<dbReference type="EMBL" id="JBGFUD010001858">
    <property type="protein sequence ID" value="MFH4976841.1"/>
    <property type="molecule type" value="Genomic_DNA"/>
</dbReference>
<evidence type="ECO:0000313" key="2">
    <source>
        <dbReference type="EMBL" id="MFH4976841.1"/>
    </source>
</evidence>
<reference evidence="2 3" key="1">
    <citation type="submission" date="2024-08" db="EMBL/GenBank/DDBJ databases">
        <title>Gnathostoma spinigerum genome.</title>
        <authorList>
            <person name="Gonzalez-Bertolin B."/>
            <person name="Monzon S."/>
            <person name="Zaballos A."/>
            <person name="Jimenez P."/>
            <person name="Dekumyoy P."/>
            <person name="Varona S."/>
            <person name="Cuesta I."/>
            <person name="Sumanam S."/>
            <person name="Adisakwattana P."/>
            <person name="Gasser R.B."/>
            <person name="Hernandez-Gonzalez A."/>
            <person name="Young N.D."/>
            <person name="Perteguer M.J."/>
        </authorList>
    </citation>
    <scope>NUCLEOTIDE SEQUENCE [LARGE SCALE GENOMIC DNA]</scope>
    <source>
        <strain evidence="2">AL3</strain>
        <tissue evidence="2">Liver</tissue>
    </source>
</reference>
<evidence type="ECO:0000313" key="3">
    <source>
        <dbReference type="Proteomes" id="UP001608902"/>
    </source>
</evidence>
<proteinExistence type="predicted"/>
<feature type="compositionally biased region" description="Basic and acidic residues" evidence="1">
    <location>
        <begin position="340"/>
        <end position="349"/>
    </location>
</feature>
<keyword evidence="3" id="KW-1185">Reference proteome</keyword>
<feature type="compositionally biased region" description="Basic and acidic residues" evidence="1">
    <location>
        <begin position="288"/>
        <end position="323"/>
    </location>
</feature>
<evidence type="ECO:0000256" key="1">
    <source>
        <dbReference type="SAM" id="MobiDB-lite"/>
    </source>
</evidence>
<feature type="region of interest" description="Disordered" evidence="1">
    <location>
        <begin position="337"/>
        <end position="403"/>
    </location>
</feature>
<protein>
    <submittedName>
        <fullName evidence="2">Uncharacterized protein</fullName>
    </submittedName>
</protein>
<dbReference type="Proteomes" id="UP001608902">
    <property type="component" value="Unassembled WGS sequence"/>
</dbReference>
<organism evidence="2 3">
    <name type="scientific">Gnathostoma spinigerum</name>
    <dbReference type="NCBI Taxonomy" id="75299"/>
    <lineage>
        <taxon>Eukaryota</taxon>
        <taxon>Metazoa</taxon>
        <taxon>Ecdysozoa</taxon>
        <taxon>Nematoda</taxon>
        <taxon>Chromadorea</taxon>
        <taxon>Rhabditida</taxon>
        <taxon>Spirurina</taxon>
        <taxon>Gnathostomatomorpha</taxon>
        <taxon>Gnathostomatoidea</taxon>
        <taxon>Gnathostomatidae</taxon>
        <taxon>Gnathostoma</taxon>
    </lineage>
</organism>
<comment type="caution">
    <text evidence="2">The sequence shown here is derived from an EMBL/GenBank/DDBJ whole genome shotgun (WGS) entry which is preliminary data.</text>
</comment>
<feature type="compositionally biased region" description="Basic and acidic residues" evidence="1">
    <location>
        <begin position="359"/>
        <end position="372"/>
    </location>
</feature>
<gene>
    <name evidence="2" type="ORF">AB6A40_003550</name>
</gene>
<accession>A0ABD6EHH8</accession>
<name>A0ABD6EHH8_9BILA</name>
<dbReference type="AlphaFoldDB" id="A0ABD6EHH8"/>
<feature type="compositionally biased region" description="Basic and acidic residues" evidence="1">
    <location>
        <begin position="59"/>
        <end position="74"/>
    </location>
</feature>